<evidence type="ECO:0000256" key="8">
    <source>
        <dbReference type="ARBA" id="ARBA00023012"/>
    </source>
</evidence>
<evidence type="ECO:0000256" key="6">
    <source>
        <dbReference type="ARBA" id="ARBA00022777"/>
    </source>
</evidence>
<comment type="caution">
    <text evidence="11">The sequence shown here is derived from an EMBL/GenBank/DDBJ whole genome shotgun (WGS) entry which is preliminary data.</text>
</comment>
<feature type="transmembrane region" description="Helical" evidence="9">
    <location>
        <begin position="34"/>
        <end position="52"/>
    </location>
</feature>
<keyword evidence="9" id="KW-0812">Transmembrane</keyword>
<evidence type="ECO:0000256" key="1">
    <source>
        <dbReference type="ARBA" id="ARBA00000085"/>
    </source>
</evidence>
<dbReference type="Gene3D" id="1.20.5.1930">
    <property type="match status" value="1"/>
</dbReference>
<dbReference type="RefSeq" id="WP_245241225.1">
    <property type="nucleotide sequence ID" value="NZ_JAAVJB010000438.1"/>
</dbReference>
<proteinExistence type="predicted"/>
<evidence type="ECO:0000256" key="4">
    <source>
        <dbReference type="ARBA" id="ARBA00022679"/>
    </source>
</evidence>
<sequence length="359" mass="36843">MKRPDDRLLPVLPAAAQALVWPGVPLLRGEVPSGAHLLAAALAALLVAGALTLRRERPVAALAATAASIALVAGALPTGATAVLGTVGPAVALHAVAARRDGWTAVLSAATLALWQAIWMVSLHGLGERDGLDLALTAVLYAASCGWGMRGRRLRLAAAAAATRLHRTESERDRLPAVERRRMERELHDVSAHHLTAVVVSAGVAEGLRDKRPELRAEALALAVSSGREVTAALGAVPEPVDAAADSAEPYERVIALLDGIRRLGQPVVHKLVELPGGAASEAAFGIVREALTNAVRHAPGAATEVSCRPEQGGHVLVVRNGAPPEDSTSAGQLGGGRGRAFLAGRAQEVGGTVRGGPT</sequence>
<dbReference type="EMBL" id="JAAVJB010000438">
    <property type="protein sequence ID" value="NJP69252.1"/>
    <property type="molecule type" value="Genomic_DNA"/>
</dbReference>
<evidence type="ECO:0000256" key="3">
    <source>
        <dbReference type="ARBA" id="ARBA00022553"/>
    </source>
</evidence>
<feature type="non-terminal residue" evidence="11">
    <location>
        <position position="359"/>
    </location>
</feature>
<evidence type="ECO:0000256" key="5">
    <source>
        <dbReference type="ARBA" id="ARBA00022741"/>
    </source>
</evidence>
<feature type="transmembrane region" description="Helical" evidence="9">
    <location>
        <begin position="132"/>
        <end position="149"/>
    </location>
</feature>
<reference evidence="11 12" key="1">
    <citation type="submission" date="2020-03" db="EMBL/GenBank/DDBJ databases">
        <title>Draft genome of Streptomyces sp. ventii, isolated from the Axial Seamount in the Pacific Ocean, and resequencing of the two type strains Streptomyces lonarensis strain NCL 716 and Streptomyces bohaiensis strain 11A07.</title>
        <authorList>
            <person name="Loughran R.M."/>
            <person name="Pfannmuller K.M."/>
            <person name="Wasson B.J."/>
            <person name="Deadmond M.C."/>
            <person name="Paddock B.E."/>
            <person name="Koyack M.J."/>
            <person name="Gallegos D.A."/>
            <person name="Mitchell E.A."/>
            <person name="Ushijima B."/>
            <person name="Saw J.H."/>
            <person name="Mcphail K.L."/>
            <person name="Videau P."/>
        </authorList>
    </citation>
    <scope>NUCLEOTIDE SEQUENCE [LARGE SCALE GENOMIC DNA]</scope>
    <source>
        <strain evidence="12">5675061</strain>
    </source>
</reference>
<dbReference type="Gene3D" id="3.30.565.10">
    <property type="entry name" value="Histidine kinase-like ATPase, C-terminal domain"/>
    <property type="match status" value="1"/>
</dbReference>
<evidence type="ECO:0000256" key="2">
    <source>
        <dbReference type="ARBA" id="ARBA00012438"/>
    </source>
</evidence>
<organism evidence="11 12">
    <name type="scientific">Streptomyces spiramenti</name>
    <dbReference type="NCBI Taxonomy" id="2720606"/>
    <lineage>
        <taxon>Bacteria</taxon>
        <taxon>Bacillati</taxon>
        <taxon>Actinomycetota</taxon>
        <taxon>Actinomycetes</taxon>
        <taxon>Kitasatosporales</taxon>
        <taxon>Streptomycetaceae</taxon>
        <taxon>Streptomyces</taxon>
    </lineage>
</organism>
<dbReference type="GO" id="GO:0016301">
    <property type="term" value="F:kinase activity"/>
    <property type="evidence" value="ECO:0007669"/>
    <property type="project" value="UniProtKB-KW"/>
</dbReference>
<keyword evidence="6 11" id="KW-0418">Kinase</keyword>
<keyword evidence="5" id="KW-0547">Nucleotide-binding</keyword>
<dbReference type="Pfam" id="PF07730">
    <property type="entry name" value="HisKA_3"/>
    <property type="match status" value="1"/>
</dbReference>
<keyword evidence="8" id="KW-0902">Two-component regulatory system</keyword>
<comment type="catalytic activity">
    <reaction evidence="1">
        <text>ATP + protein L-histidine = ADP + protein N-phospho-L-histidine.</text>
        <dbReference type="EC" id="2.7.13.3"/>
    </reaction>
</comment>
<keyword evidence="3" id="KW-0597">Phosphoprotein</keyword>
<dbReference type="PANTHER" id="PTHR24421:SF10">
    <property type="entry name" value="NITRATE_NITRITE SENSOR PROTEIN NARQ"/>
    <property type="match status" value="1"/>
</dbReference>
<gene>
    <name evidence="11" type="ORF">HCJ92_23975</name>
</gene>
<keyword evidence="12" id="KW-1185">Reference proteome</keyword>
<dbReference type="InterPro" id="IPR011712">
    <property type="entry name" value="Sig_transdc_His_kin_sub3_dim/P"/>
</dbReference>
<evidence type="ECO:0000259" key="10">
    <source>
        <dbReference type="Pfam" id="PF07730"/>
    </source>
</evidence>
<dbReference type="InterPro" id="IPR050482">
    <property type="entry name" value="Sensor_HK_TwoCompSys"/>
</dbReference>
<evidence type="ECO:0000313" key="11">
    <source>
        <dbReference type="EMBL" id="NJP69252.1"/>
    </source>
</evidence>
<dbReference type="PANTHER" id="PTHR24421">
    <property type="entry name" value="NITRATE/NITRITE SENSOR PROTEIN NARX-RELATED"/>
    <property type="match status" value="1"/>
</dbReference>
<dbReference type="Proteomes" id="UP000746503">
    <property type="component" value="Unassembled WGS sequence"/>
</dbReference>
<dbReference type="SUPFAM" id="SSF55874">
    <property type="entry name" value="ATPase domain of HSP90 chaperone/DNA topoisomerase II/histidine kinase"/>
    <property type="match status" value="1"/>
</dbReference>
<keyword evidence="7" id="KW-0067">ATP-binding</keyword>
<name>A0ABX1AYF2_9ACTN</name>
<evidence type="ECO:0000313" key="12">
    <source>
        <dbReference type="Proteomes" id="UP000746503"/>
    </source>
</evidence>
<protein>
    <recommendedName>
        <fullName evidence="2">histidine kinase</fullName>
        <ecNumber evidence="2">2.7.13.3</ecNumber>
    </recommendedName>
</protein>
<keyword evidence="9" id="KW-0472">Membrane</keyword>
<evidence type="ECO:0000256" key="7">
    <source>
        <dbReference type="ARBA" id="ARBA00022840"/>
    </source>
</evidence>
<evidence type="ECO:0000256" key="9">
    <source>
        <dbReference type="SAM" id="Phobius"/>
    </source>
</evidence>
<feature type="domain" description="Signal transduction histidine kinase subgroup 3 dimerisation and phosphoacceptor" evidence="10">
    <location>
        <begin position="179"/>
        <end position="230"/>
    </location>
</feature>
<dbReference type="InterPro" id="IPR036890">
    <property type="entry name" value="HATPase_C_sf"/>
</dbReference>
<feature type="transmembrane region" description="Helical" evidence="9">
    <location>
        <begin position="105"/>
        <end position="126"/>
    </location>
</feature>
<accession>A0ABX1AYF2</accession>
<keyword evidence="9" id="KW-1133">Transmembrane helix</keyword>
<keyword evidence="4" id="KW-0808">Transferase</keyword>
<dbReference type="EC" id="2.7.13.3" evidence="2"/>